<feature type="transmembrane region" description="Helical" evidence="1">
    <location>
        <begin position="78"/>
        <end position="103"/>
    </location>
</feature>
<keyword evidence="1" id="KW-1133">Transmembrane helix</keyword>
<dbReference type="RefSeq" id="WP_246435611.1">
    <property type="nucleotide sequence ID" value="NZ_JACHJP010000003.1"/>
</dbReference>
<name>A0A7W7QMU3_9ACTN</name>
<keyword evidence="1" id="KW-0472">Membrane</keyword>
<dbReference type="EMBL" id="JACHJP010000003">
    <property type="protein sequence ID" value="MBB4916509.1"/>
    <property type="molecule type" value="Genomic_DNA"/>
</dbReference>
<keyword evidence="3" id="KW-1185">Reference proteome</keyword>
<dbReference type="Proteomes" id="UP000552644">
    <property type="component" value="Unassembled WGS sequence"/>
</dbReference>
<accession>A0A7W7QMU3</accession>
<organism evidence="2 3">
    <name type="scientific">Streptosporangium saharense</name>
    <dbReference type="NCBI Taxonomy" id="1706840"/>
    <lineage>
        <taxon>Bacteria</taxon>
        <taxon>Bacillati</taxon>
        <taxon>Actinomycetota</taxon>
        <taxon>Actinomycetes</taxon>
        <taxon>Streptosporangiales</taxon>
        <taxon>Streptosporangiaceae</taxon>
        <taxon>Streptosporangium</taxon>
    </lineage>
</organism>
<feature type="transmembrane region" description="Helical" evidence="1">
    <location>
        <begin position="51"/>
        <end position="72"/>
    </location>
</feature>
<feature type="transmembrane region" description="Helical" evidence="1">
    <location>
        <begin position="115"/>
        <end position="136"/>
    </location>
</feature>
<sequence length="139" mass="14985">MMRRKRPGGSVGLAAIVTWLITAMLGIRLLRLWLSHGGPRRQAAKVTRFPAVLLFAHPALALTALGCWGAYLTTSHRILAWLAFGALALTALLGFTMSTRWLGGGRHARGADQPLPLLTALLHLTGGLTTFVLLLLTRV</sequence>
<evidence type="ECO:0000256" key="1">
    <source>
        <dbReference type="SAM" id="Phobius"/>
    </source>
</evidence>
<evidence type="ECO:0000313" key="3">
    <source>
        <dbReference type="Proteomes" id="UP000552644"/>
    </source>
</evidence>
<keyword evidence="1" id="KW-0812">Transmembrane</keyword>
<comment type="caution">
    <text evidence="2">The sequence shown here is derived from an EMBL/GenBank/DDBJ whole genome shotgun (WGS) entry which is preliminary data.</text>
</comment>
<gene>
    <name evidence="2" type="ORF">FHS44_003597</name>
</gene>
<dbReference type="AlphaFoldDB" id="A0A7W7QMU3"/>
<feature type="transmembrane region" description="Helical" evidence="1">
    <location>
        <begin position="12"/>
        <end position="30"/>
    </location>
</feature>
<protein>
    <submittedName>
        <fullName evidence="2">Uncharacterized protein</fullName>
    </submittedName>
</protein>
<reference evidence="2 3" key="1">
    <citation type="submission" date="2020-08" db="EMBL/GenBank/DDBJ databases">
        <title>Genomic Encyclopedia of Type Strains, Phase III (KMG-III): the genomes of soil and plant-associated and newly described type strains.</title>
        <authorList>
            <person name="Whitman W."/>
        </authorList>
    </citation>
    <scope>NUCLEOTIDE SEQUENCE [LARGE SCALE GENOMIC DNA]</scope>
    <source>
        <strain evidence="2 3">CECT 8840</strain>
    </source>
</reference>
<proteinExistence type="predicted"/>
<evidence type="ECO:0000313" key="2">
    <source>
        <dbReference type="EMBL" id="MBB4916509.1"/>
    </source>
</evidence>